<accession>A0A0W0SNG7</accession>
<evidence type="ECO:0000256" key="1">
    <source>
        <dbReference type="ARBA" id="ARBA00004496"/>
    </source>
</evidence>
<dbReference type="InterPro" id="IPR044159">
    <property type="entry name" value="IQM"/>
</dbReference>
<dbReference type="PANTHER" id="PTHR31250">
    <property type="entry name" value="IQ DOMAIN-CONTAINING PROTEIN IQM3"/>
    <property type="match status" value="1"/>
</dbReference>
<name>A0A0W0SNG7_9GAMM</name>
<dbReference type="GO" id="GO:0005737">
    <property type="term" value="C:cytoplasm"/>
    <property type="evidence" value="ECO:0007669"/>
    <property type="project" value="UniProtKB-SubCell"/>
</dbReference>
<dbReference type="RefSeq" id="WP_058441241.1">
    <property type="nucleotide sequence ID" value="NZ_CAAAHU010000006.1"/>
</dbReference>
<organism evidence="3 4">
    <name type="scientific">Legionella brunensis</name>
    <dbReference type="NCBI Taxonomy" id="29422"/>
    <lineage>
        <taxon>Bacteria</taxon>
        <taxon>Pseudomonadati</taxon>
        <taxon>Pseudomonadota</taxon>
        <taxon>Gammaproteobacteria</taxon>
        <taxon>Legionellales</taxon>
        <taxon>Legionellaceae</taxon>
        <taxon>Legionella</taxon>
    </lineage>
</organism>
<dbReference type="PATRIC" id="fig|29422.6.peg.1227"/>
<keyword evidence="2" id="KW-0963">Cytoplasm</keyword>
<evidence type="ECO:0000256" key="2">
    <source>
        <dbReference type="ARBA" id="ARBA00022490"/>
    </source>
</evidence>
<dbReference type="OrthoDB" id="5650168at2"/>
<reference evidence="3 4" key="1">
    <citation type="submission" date="2015-11" db="EMBL/GenBank/DDBJ databases">
        <title>Genomic analysis of 38 Legionella species identifies large and diverse effector repertoires.</title>
        <authorList>
            <person name="Burstein D."/>
            <person name="Amaro F."/>
            <person name="Zusman T."/>
            <person name="Lifshitz Z."/>
            <person name="Cohen O."/>
            <person name="Gilbert J.A."/>
            <person name="Pupko T."/>
            <person name="Shuman H.A."/>
            <person name="Segal G."/>
        </authorList>
    </citation>
    <scope>NUCLEOTIDE SEQUENCE [LARGE SCALE GENOMIC DNA]</scope>
    <source>
        <strain evidence="3 4">ATCC 43878</strain>
    </source>
</reference>
<dbReference type="PANTHER" id="PTHR31250:SF27">
    <property type="entry name" value="IQ DOMAIN-CONTAINING PROTEIN IQM5"/>
    <property type="match status" value="1"/>
</dbReference>
<evidence type="ECO:0000313" key="3">
    <source>
        <dbReference type="EMBL" id="KTC84951.1"/>
    </source>
</evidence>
<protein>
    <submittedName>
        <fullName evidence="3">Uncharacterized protein</fullName>
    </submittedName>
</protein>
<dbReference type="EMBL" id="LNXV01000008">
    <property type="protein sequence ID" value="KTC84951.1"/>
    <property type="molecule type" value="Genomic_DNA"/>
</dbReference>
<gene>
    <name evidence="3" type="ORF">Lbru_1166</name>
</gene>
<comment type="caution">
    <text evidence="3">The sequence shown here is derived from an EMBL/GenBank/DDBJ whole genome shotgun (WGS) entry which is preliminary data.</text>
</comment>
<proteinExistence type="predicted"/>
<sequence>MSKSFKKIINQLLELKVFRSNPSLSQIDLEYAGEEVLTQGKPSQQEPCQYLDEKERQNYLLVGKMDHNNDYKLYYKSNGKLADTSNFNGKMGLSYAAYAIDKFGRMYINEHISSHNKNDKNNFFFHSSFLSGQAGVCFGMCVIKNGKIEFIDNRSGHYKPTTQHLKNAIERLMPYFSPSAKVYCQQEAPKEDSSEEIFLGDFFHEESEDYSISEFLARF</sequence>
<dbReference type="STRING" id="29422.Lbru_1166"/>
<comment type="subcellular location">
    <subcellularLocation>
        <location evidence="1">Cytoplasm</location>
    </subcellularLocation>
</comment>
<dbReference type="AlphaFoldDB" id="A0A0W0SNG7"/>
<dbReference type="Proteomes" id="UP000054742">
    <property type="component" value="Unassembled WGS sequence"/>
</dbReference>
<evidence type="ECO:0000313" key="4">
    <source>
        <dbReference type="Proteomes" id="UP000054742"/>
    </source>
</evidence>
<keyword evidence="4" id="KW-1185">Reference proteome</keyword>